<dbReference type="Gene3D" id="3.20.20.70">
    <property type="entry name" value="Aldolase class I"/>
    <property type="match status" value="1"/>
</dbReference>
<dbReference type="InterPro" id="IPR000771">
    <property type="entry name" value="FBA_II"/>
</dbReference>
<reference evidence="4 5" key="1">
    <citation type="submission" date="2016-10" db="EMBL/GenBank/DDBJ databases">
        <authorList>
            <person name="de Groot N.N."/>
        </authorList>
    </citation>
    <scope>NUCLEOTIDE SEQUENCE [LARGE SCALE GENOMIC DNA]</scope>
    <source>
        <strain evidence="4 5">DSM 569</strain>
    </source>
</reference>
<feature type="binding site" evidence="2">
    <location>
        <begin position="209"/>
        <end position="211"/>
    </location>
    <ligand>
        <name>dihydroxyacetone phosphate</name>
        <dbReference type="ChEBI" id="CHEBI:57642"/>
    </ligand>
</feature>
<evidence type="ECO:0000313" key="4">
    <source>
        <dbReference type="EMBL" id="SDF07775.1"/>
    </source>
</evidence>
<feature type="binding site" evidence="3">
    <location>
        <position position="134"/>
    </location>
    <ligand>
        <name>Zn(2+)</name>
        <dbReference type="ChEBI" id="CHEBI:29105"/>
        <label>2</label>
    </ligand>
</feature>
<dbReference type="GO" id="GO:0016832">
    <property type="term" value="F:aldehyde-lyase activity"/>
    <property type="evidence" value="ECO:0007669"/>
    <property type="project" value="InterPro"/>
</dbReference>
<accession>A0A1G7I509</accession>
<feature type="binding site" evidence="3">
    <location>
        <position position="83"/>
    </location>
    <ligand>
        <name>Zn(2+)</name>
        <dbReference type="ChEBI" id="CHEBI:29105"/>
        <label>1</label>
        <note>catalytic</note>
    </ligand>
</feature>
<dbReference type="RefSeq" id="WP_074591957.1">
    <property type="nucleotide sequence ID" value="NZ_FNBS01000003.1"/>
</dbReference>
<feature type="binding site" evidence="3">
    <location>
        <position position="208"/>
    </location>
    <ligand>
        <name>Zn(2+)</name>
        <dbReference type="ChEBI" id="CHEBI:29105"/>
        <label>1</label>
        <note>catalytic</note>
    </ligand>
</feature>
<dbReference type="GO" id="GO:0008270">
    <property type="term" value="F:zinc ion binding"/>
    <property type="evidence" value="ECO:0007669"/>
    <property type="project" value="InterPro"/>
</dbReference>
<dbReference type="Proteomes" id="UP000183404">
    <property type="component" value="Unassembled WGS sequence"/>
</dbReference>
<feature type="binding site" evidence="2">
    <location>
        <position position="181"/>
    </location>
    <ligand>
        <name>dihydroxyacetone phosphate</name>
        <dbReference type="ChEBI" id="CHEBI:57642"/>
    </ligand>
</feature>
<dbReference type="AlphaFoldDB" id="A0A1G7I509"/>
<dbReference type="PANTHER" id="PTHR30304:SF0">
    <property type="entry name" value="D-TAGATOSE-1,6-BISPHOSPHATE ALDOLASE SUBUNIT GATY-RELATED"/>
    <property type="match status" value="1"/>
</dbReference>
<feature type="binding site" evidence="3">
    <location>
        <position position="180"/>
    </location>
    <ligand>
        <name>Zn(2+)</name>
        <dbReference type="ChEBI" id="CHEBI:29105"/>
        <label>1</label>
        <note>catalytic</note>
    </ligand>
</feature>
<evidence type="ECO:0000256" key="3">
    <source>
        <dbReference type="PIRSR" id="PIRSR001359-3"/>
    </source>
</evidence>
<evidence type="ECO:0000313" key="5">
    <source>
        <dbReference type="Proteomes" id="UP000183404"/>
    </source>
</evidence>
<dbReference type="NCBIfam" id="NF009374">
    <property type="entry name" value="PRK12737.1"/>
    <property type="match status" value="1"/>
</dbReference>
<dbReference type="EMBL" id="FNBS01000003">
    <property type="protein sequence ID" value="SDF07775.1"/>
    <property type="molecule type" value="Genomic_DNA"/>
</dbReference>
<dbReference type="PROSITE" id="PS00602">
    <property type="entry name" value="ALDOLASE_CLASS_II_1"/>
    <property type="match status" value="1"/>
</dbReference>
<dbReference type="Pfam" id="PF01116">
    <property type="entry name" value="F_bP_aldolase"/>
    <property type="match status" value="1"/>
</dbReference>
<keyword evidence="3" id="KW-0862">Zinc</keyword>
<feature type="binding site" evidence="2">
    <location>
        <begin position="230"/>
        <end position="233"/>
    </location>
    <ligand>
        <name>dihydroxyacetone phosphate</name>
        <dbReference type="ChEBI" id="CHEBI:57642"/>
    </ligand>
</feature>
<dbReference type="NCBIfam" id="TIGR00167">
    <property type="entry name" value="cbbA"/>
    <property type="match status" value="1"/>
</dbReference>
<dbReference type="SUPFAM" id="SSF51569">
    <property type="entry name" value="Aldolase"/>
    <property type="match status" value="1"/>
</dbReference>
<evidence type="ECO:0000256" key="1">
    <source>
        <dbReference type="PIRSR" id="PIRSR001359-1"/>
    </source>
</evidence>
<name>A0A1G7I509_THETY</name>
<dbReference type="NCBIfam" id="NF006626">
    <property type="entry name" value="PRK09195.1"/>
    <property type="match status" value="1"/>
</dbReference>
<keyword evidence="3" id="KW-0479">Metal-binding</keyword>
<proteinExistence type="predicted"/>
<dbReference type="InterPro" id="IPR050246">
    <property type="entry name" value="Class_II_FBP_aldolase"/>
</dbReference>
<evidence type="ECO:0000256" key="2">
    <source>
        <dbReference type="PIRSR" id="PIRSR001359-2"/>
    </source>
</evidence>
<protein>
    <submittedName>
        <fullName evidence="4">Tagatose 1,6-diphosphate aldolase GatY/KbaY</fullName>
    </submittedName>
</protein>
<feature type="binding site" evidence="3">
    <location>
        <position position="104"/>
    </location>
    <ligand>
        <name>Zn(2+)</name>
        <dbReference type="ChEBI" id="CHEBI:29105"/>
        <label>2</label>
    </ligand>
</feature>
<dbReference type="GO" id="GO:0005975">
    <property type="term" value="P:carbohydrate metabolic process"/>
    <property type="evidence" value="ECO:0007669"/>
    <property type="project" value="InterPro"/>
</dbReference>
<organism evidence="4 5">
    <name type="scientific">Thermoanaerobacter thermohydrosulfuricus</name>
    <name type="common">Clostridium thermohydrosulfuricum</name>
    <dbReference type="NCBI Taxonomy" id="1516"/>
    <lineage>
        <taxon>Bacteria</taxon>
        <taxon>Bacillati</taxon>
        <taxon>Bacillota</taxon>
        <taxon>Clostridia</taxon>
        <taxon>Thermoanaerobacterales</taxon>
        <taxon>Thermoanaerobacteraceae</taxon>
        <taxon>Thermoanaerobacter</taxon>
    </lineage>
</organism>
<dbReference type="PIRSF" id="PIRSF001359">
    <property type="entry name" value="F_bP_aldolase_II"/>
    <property type="match status" value="1"/>
</dbReference>
<comment type="cofactor">
    <cofactor evidence="3">
        <name>Zn(2+)</name>
        <dbReference type="ChEBI" id="CHEBI:29105"/>
    </cofactor>
    <text evidence="3">Binds 2 Zn(2+) ions per subunit. One is catalytic and the other provides a structural contribution.</text>
</comment>
<dbReference type="CDD" id="cd00947">
    <property type="entry name" value="TBP_aldolase_IIB"/>
    <property type="match status" value="1"/>
</dbReference>
<dbReference type="InterPro" id="IPR013785">
    <property type="entry name" value="Aldolase_TIM"/>
</dbReference>
<dbReference type="PANTHER" id="PTHR30304">
    <property type="entry name" value="D-TAGATOSE-1,6-BISPHOSPHATE ALDOLASE"/>
    <property type="match status" value="1"/>
</dbReference>
<feature type="active site" description="Proton donor" evidence="1">
    <location>
        <position position="82"/>
    </location>
</feature>
<sequence>MELISSRELLYKAMEDGYAIAAFNIHNLETLKAVMNAAKLEKSPVILQTTPGTLRHVGIAYIVAIAKIAADDYGIPVSLHLDHCEDLETIYKCIDNGYTSVMVDGSKLPFDKNIELVKKVVDYAHKRDVQVEAELGRVGGTEDDLTVSDYEAFLTDPDMAVEYVERTGIDSLAIAIGTAHGMYKDTPKIDFRRLKMIRKLVNIPLVLHGASGVPDEMIKRAVELGINKINIATDLKNAFGKALKNFFMENPNEYDSRKYFKLAMEAVKHVAISKIRLAGCNGKI</sequence>
<gene>
    <name evidence="4" type="ORF">SAMN04244560_00207</name>
</gene>
<dbReference type="PROSITE" id="PS00806">
    <property type="entry name" value="ALDOLASE_CLASS_II_2"/>
    <property type="match status" value="1"/>
</dbReference>